<evidence type="ECO:0000313" key="2">
    <source>
        <dbReference type="EMBL" id="BAN04401.1"/>
    </source>
</evidence>
<keyword evidence="3" id="KW-1185">Reference proteome</keyword>
<protein>
    <submittedName>
        <fullName evidence="2">Uncharacterized protein</fullName>
    </submittedName>
</protein>
<gene>
    <name evidence="2" type="ORF">YM304_40870</name>
</gene>
<sequence>MVGAIDLEGQLRRLLRDVDLVCDAAIPSEMLDAAEQQVREASNSDTITEFGRRRPATLVAYFALRGPERYQRNSIWSELGVVGNTSLAGAAFLRALVNLGLRTFQDETTMANARRYVAPLLIHGAIPSSKARTLVERLEMSLRRGVVDASEARGRLERDPYLVKDLGRPASRLIQWAPEYAESLIETVFEYIEDPSGAALGALPHHIRQALNERPAERTKLKRIRPPEVWFEYWTGFGPEITINDPDTYWRIRIGGKEVRTSGTEPVELTPTDRAETEARDRRFELWKPAPAWFFHADGRPLKVGELVPTDCVVLLPLGFGVCDPTGQPIRVIEEGVPLSGSWSKHHAVRIDLVGVTELLVAPRAGGEPVVRRQVNVRVAPELAGEVVLDAIGADGRHVFASNPSIRAPHSANEAIQVRYSADDGTINRATLVVGADGVVSMSSVFPAGAHSGRLEVRGAGETLVEHVTVVPGLIVDVDRQFLRPDQESVIEIAADEGVLDQSGTIPVQREVSMVPLSVNGLKFGVVSARVPRVQWGIRSDAHRRLELAPGLIRTNVDSLTAGRIELLVRLNTPATVSLILSVDGDEVQRTPARKTSAIHDVHHNVSVDLAVFRDTLRHQHTSYVTLDLDLDGQRMTAIECGDRPASAAVAARQFPLAPAPPVRERQEARRRAAIEAGLGDHSMAVEFLVEGAAGFSMFLRALGEVSRSQPDQVSTDAGSAEWTELNEAARQAWNMNGIRLRDFVERSDLGRSLAIWAVSHHRRILRMSDREARVLREWLVGNTISSAATQSWAHRGWVEACLPTASDAPELLFPATVLYHCVRLAAGDETSAAAVTQAAEIDQVVVIGAGAFLTEVVRRRNSLEAIDSSTEALAAVESADAGDDEEELDELASLDECVLDIDGRMIQLLPDRPVRPPSVRLLRRNRAVAVLKLTQDDDMYVAELPTDLAGCLTPELVTGDLSAPRRPRSDLALDVSSGPGSAGKPQRVETLSELATAMTDQLVDRIVDSITAGAAFDDLIEALFEDEQAAAAALVRLADRIEDPAIMNLVAAATAPSLFLFSWLGVSQARLHELRDRRLLYVCLAPRTPHEWAPVGWPAAAPFEPTASTLGTFVSWALQQSDGLEITSQTWTYAAGPPHSHPLVGVARERLLSHGVDTAFINVALATERMLADDILAVEARRMVLAALRANPAAARNAAIVGIALHLITRG</sequence>
<organism evidence="2 3">
    <name type="scientific">Ilumatobacter coccineus (strain NBRC 103263 / KCTC 29153 / YM16-304)</name>
    <dbReference type="NCBI Taxonomy" id="1313172"/>
    <lineage>
        <taxon>Bacteria</taxon>
        <taxon>Bacillati</taxon>
        <taxon>Actinomycetota</taxon>
        <taxon>Acidimicrobiia</taxon>
        <taxon>Acidimicrobiales</taxon>
        <taxon>Ilumatobacteraceae</taxon>
        <taxon>Ilumatobacter</taxon>
    </lineage>
</organism>
<proteinExistence type="predicted"/>
<evidence type="ECO:0000256" key="1">
    <source>
        <dbReference type="SAM" id="MobiDB-lite"/>
    </source>
</evidence>
<evidence type="ECO:0000313" key="3">
    <source>
        <dbReference type="Proteomes" id="UP000011863"/>
    </source>
</evidence>
<feature type="region of interest" description="Disordered" evidence="1">
    <location>
        <begin position="963"/>
        <end position="986"/>
    </location>
</feature>
<dbReference type="KEGG" id="aym:YM304_40870"/>
<accession>A0A6C7ED68</accession>
<dbReference type="Proteomes" id="UP000011863">
    <property type="component" value="Chromosome"/>
</dbReference>
<dbReference type="AlphaFoldDB" id="A0A6C7ED68"/>
<dbReference type="RefSeq" id="WP_015443648.1">
    <property type="nucleotide sequence ID" value="NC_020520.1"/>
</dbReference>
<reference evidence="2 3" key="1">
    <citation type="journal article" date="2013" name="Int. J. Syst. Evol. Microbiol.">
        <title>Ilumatobacter nonamiense sp. nov. and Ilumatobacter coccineum sp. nov., isolated from seashore sand.</title>
        <authorList>
            <person name="Matsumoto A."/>
            <person name="Kasai H."/>
            <person name="Matsuo Y."/>
            <person name="Shizuri Y."/>
            <person name="Ichikawa N."/>
            <person name="Fujita N."/>
            <person name="Omura S."/>
            <person name="Takahashi Y."/>
        </authorList>
    </citation>
    <scope>NUCLEOTIDE SEQUENCE [LARGE SCALE GENOMIC DNA]</scope>
    <source>
        <strain evidence="3">NBRC 103263 / KCTC 29153 / YM16-304</strain>
    </source>
</reference>
<name>A0A6C7ED68_ILUCY</name>
<dbReference type="EMBL" id="AP012057">
    <property type="protein sequence ID" value="BAN04401.1"/>
    <property type="molecule type" value="Genomic_DNA"/>
</dbReference>